<dbReference type="Pfam" id="PF16399">
    <property type="entry name" value="Aquarius_N_1st"/>
    <property type="match status" value="1"/>
</dbReference>
<keyword evidence="3" id="KW-1185">Reference proteome</keyword>
<comment type="caution">
    <text evidence="2">The sequence shown here is derived from an EMBL/GenBank/DDBJ whole genome shotgun (WGS) entry which is preliminary data.</text>
</comment>
<evidence type="ECO:0000313" key="3">
    <source>
        <dbReference type="Proteomes" id="UP000314294"/>
    </source>
</evidence>
<name>A0A4Z2E104_9TELE</name>
<feature type="domain" description="RNA helicase aquarius N-terminal" evidence="1">
    <location>
        <begin position="5"/>
        <end position="93"/>
    </location>
</feature>
<protein>
    <submittedName>
        <fullName evidence="2">Intron-binding protein aquarius</fullName>
    </submittedName>
</protein>
<dbReference type="OrthoDB" id="1879at2759"/>
<dbReference type="AlphaFoldDB" id="A0A4Z2E104"/>
<sequence>MFCFFFQLANKYWAPHAKNKLPFDPKVMEDVYEKEIIMSKFAIRKIMLLEFSQYLENYLWVNYTPKVSSNAYLMSICCIVNEKFRENVPAWEVRTPRLT</sequence>
<dbReference type="Proteomes" id="UP000314294">
    <property type="component" value="Unassembled WGS sequence"/>
</dbReference>
<dbReference type="InterPro" id="IPR032174">
    <property type="entry name" value="Aquarius_N"/>
</dbReference>
<evidence type="ECO:0000313" key="2">
    <source>
        <dbReference type="EMBL" id="TNN22455.1"/>
    </source>
</evidence>
<organism evidence="2 3">
    <name type="scientific">Liparis tanakae</name>
    <name type="common">Tanaka's snailfish</name>
    <dbReference type="NCBI Taxonomy" id="230148"/>
    <lineage>
        <taxon>Eukaryota</taxon>
        <taxon>Metazoa</taxon>
        <taxon>Chordata</taxon>
        <taxon>Craniata</taxon>
        <taxon>Vertebrata</taxon>
        <taxon>Euteleostomi</taxon>
        <taxon>Actinopterygii</taxon>
        <taxon>Neopterygii</taxon>
        <taxon>Teleostei</taxon>
        <taxon>Neoteleostei</taxon>
        <taxon>Acanthomorphata</taxon>
        <taxon>Eupercaria</taxon>
        <taxon>Perciformes</taxon>
        <taxon>Cottioidei</taxon>
        <taxon>Cottales</taxon>
        <taxon>Liparidae</taxon>
        <taxon>Liparis</taxon>
    </lineage>
</organism>
<gene>
    <name evidence="2" type="primary">AQR_1</name>
    <name evidence="2" type="ORF">EYF80_067431</name>
</gene>
<evidence type="ECO:0000259" key="1">
    <source>
        <dbReference type="Pfam" id="PF16399"/>
    </source>
</evidence>
<accession>A0A4Z2E104</accession>
<dbReference type="EMBL" id="SRLO01022351">
    <property type="protein sequence ID" value="TNN22455.1"/>
    <property type="molecule type" value="Genomic_DNA"/>
</dbReference>
<reference evidence="2 3" key="1">
    <citation type="submission" date="2019-03" db="EMBL/GenBank/DDBJ databases">
        <title>First draft genome of Liparis tanakae, snailfish: a comprehensive survey of snailfish specific genes.</title>
        <authorList>
            <person name="Kim W."/>
            <person name="Song I."/>
            <person name="Jeong J.-H."/>
            <person name="Kim D."/>
            <person name="Kim S."/>
            <person name="Ryu S."/>
            <person name="Song J.Y."/>
            <person name="Lee S.K."/>
        </authorList>
    </citation>
    <scope>NUCLEOTIDE SEQUENCE [LARGE SCALE GENOMIC DNA]</scope>
    <source>
        <tissue evidence="2">Muscle</tissue>
    </source>
</reference>
<proteinExistence type="predicted"/>